<gene>
    <name evidence="1" type="ORF">EWV63_13995</name>
</gene>
<evidence type="ECO:0000313" key="2">
    <source>
        <dbReference type="Proteomes" id="UP000316280"/>
    </source>
</evidence>
<sequence length="565" mass="65217">MSRRYKFGTSLNIEELLLSKQLEPLTEHSKQALQKITNLDVAGFSEAEVRAYVIDPIVEILGYEKGTKFQAKLEHGIKILNTSIFPDYQISLWEENFWIIEAKKPQLNKSEFESSDLRQAIEYSVHPSINAALVVLCDGFKFEIFDREVNVEAPLLRIRIGNLATEFDKIRSILEPMQAWFFQKRRVVRLIDKVFDKEFNMERVEEFKNLIDGRLQRKQQTVLENFRKTPKHDENEETALIAGASAIDLVEMNFFFETNVSATKAIIKRLVDLSFPDSFGVMLRIFPDAPRDVSDTYMGYALAYLMKLGMQTSQARWMPSWLNSESSDRQSIEQAIRYLLRQCLSYFESHEAYRTILLAANAYRRLSKIFSIVSDEVRTTGIEMHAISRYLLPEMSWKQILASPEKQIIANIDAATMMATKAFVHKNSGENYTFKIESARHDLRQLWQVELGLLRSIGNYAKLSRERSLGELRVIEPSGVTYDSLGHFTLCLMEYFPEWKRFVLMEHLAQVRKLAAMGSWSARKLLDIPPGTDIAPLDDIDISNRFFLGDVGTLQSLREMYQVGT</sequence>
<dbReference type="EMBL" id="SFBR01000120">
    <property type="protein sequence ID" value="TRT85052.1"/>
    <property type="molecule type" value="Genomic_DNA"/>
</dbReference>
<name>A0A552AHV6_MICAE</name>
<accession>A0A552AHV6</accession>
<organism evidence="1 2">
    <name type="scientific">Microcystis aeruginosa Ma_OC_H_19870700_S124</name>
    <dbReference type="NCBI Taxonomy" id="2486262"/>
    <lineage>
        <taxon>Bacteria</taxon>
        <taxon>Bacillati</taxon>
        <taxon>Cyanobacteriota</taxon>
        <taxon>Cyanophyceae</taxon>
        <taxon>Oscillatoriophycideae</taxon>
        <taxon>Chroococcales</taxon>
        <taxon>Microcystaceae</taxon>
        <taxon>Microcystis</taxon>
    </lineage>
</organism>
<evidence type="ECO:0000313" key="1">
    <source>
        <dbReference type="EMBL" id="TRT85052.1"/>
    </source>
</evidence>
<reference evidence="1 2" key="1">
    <citation type="submission" date="2019-01" db="EMBL/GenBank/DDBJ databases">
        <title>Coherence of Microcystis species and biogeography revealed through population genomics.</title>
        <authorList>
            <person name="Perez-Carrascal O.M."/>
            <person name="Terrat Y."/>
            <person name="Giani A."/>
            <person name="Fortin N."/>
            <person name="Tromas N."/>
            <person name="Shapiro B.J."/>
        </authorList>
    </citation>
    <scope>NUCLEOTIDE SEQUENCE [LARGE SCALE GENOMIC DNA]</scope>
    <source>
        <strain evidence="1">Ma_OC_H_19870700_S124</strain>
    </source>
</reference>
<comment type="caution">
    <text evidence="1">The sequence shown here is derived from an EMBL/GenBank/DDBJ whole genome shotgun (WGS) entry which is preliminary data.</text>
</comment>
<dbReference type="AlphaFoldDB" id="A0A552AHV6"/>
<proteinExistence type="predicted"/>
<dbReference type="Proteomes" id="UP000316280">
    <property type="component" value="Unassembled WGS sequence"/>
</dbReference>
<protein>
    <submittedName>
        <fullName evidence="1">Uncharacterized protein</fullName>
    </submittedName>
</protein>